<organism evidence="1 2">
    <name type="scientific">candidate division TA06 bacterium 34_109</name>
    <dbReference type="NCBI Taxonomy" id="1635277"/>
    <lineage>
        <taxon>Bacteria</taxon>
        <taxon>Bacteria division TA06</taxon>
    </lineage>
</organism>
<dbReference type="Gene3D" id="1.25.40.10">
    <property type="entry name" value="Tetratricopeptide repeat domain"/>
    <property type="match status" value="1"/>
</dbReference>
<sequence length="126" mass="15114">MFNTLTAAKIYLKQGLFKESLDILENLEKNSDDLNIKFYKVIALEGLGFFKRAKELCYFLLEKNFQSDEIKKILERIKDKDDEIKTEKNLDYTEDEIAKVYEMIGDYENAIFWYTKKIEFLKDKIR</sequence>
<comment type="caution">
    <text evidence="1">The sequence shown here is derived from an EMBL/GenBank/DDBJ whole genome shotgun (WGS) entry which is preliminary data.</text>
</comment>
<proteinExistence type="predicted"/>
<dbReference type="SUPFAM" id="SSF48452">
    <property type="entry name" value="TPR-like"/>
    <property type="match status" value="1"/>
</dbReference>
<reference evidence="2" key="1">
    <citation type="journal article" date="2015" name="MBio">
        <title>Genome-Resolved Metagenomic Analysis Reveals Roles for Candidate Phyla and Other Microbial Community Members in Biogeochemical Transformations in Oil Reservoirs.</title>
        <authorList>
            <person name="Hu P."/>
            <person name="Tom L."/>
            <person name="Singh A."/>
            <person name="Thomas B.C."/>
            <person name="Baker B.J."/>
            <person name="Piceno Y.M."/>
            <person name="Andersen G.L."/>
            <person name="Banfield J.F."/>
        </authorList>
    </citation>
    <scope>NUCLEOTIDE SEQUENCE [LARGE SCALE GENOMIC DNA]</scope>
</reference>
<name>A0A101I1M6_UNCT6</name>
<gene>
    <name evidence="1" type="ORF">XE03_1079</name>
</gene>
<accession>A0A101I1M6</accession>
<dbReference type="Proteomes" id="UP000053467">
    <property type="component" value="Unassembled WGS sequence"/>
</dbReference>
<evidence type="ECO:0000313" key="2">
    <source>
        <dbReference type="Proteomes" id="UP000053467"/>
    </source>
</evidence>
<protein>
    <recommendedName>
        <fullName evidence="3">Tetratricopeptide repeat protein</fullName>
    </recommendedName>
</protein>
<evidence type="ECO:0000313" key="1">
    <source>
        <dbReference type="EMBL" id="KUK86990.1"/>
    </source>
</evidence>
<dbReference type="EMBL" id="LGGX01000009">
    <property type="protein sequence ID" value="KUK86990.1"/>
    <property type="molecule type" value="Genomic_DNA"/>
</dbReference>
<dbReference type="AlphaFoldDB" id="A0A101I1M6"/>
<evidence type="ECO:0008006" key="3">
    <source>
        <dbReference type="Google" id="ProtNLM"/>
    </source>
</evidence>
<dbReference type="InterPro" id="IPR011990">
    <property type="entry name" value="TPR-like_helical_dom_sf"/>
</dbReference>